<comment type="caution">
    <text evidence="1">The sequence shown here is derived from an EMBL/GenBank/DDBJ whole genome shotgun (WGS) entry which is preliminary data.</text>
</comment>
<accession>A0AAV7X5F8</accession>
<reference evidence="1" key="1">
    <citation type="submission" date="2022-12" db="EMBL/GenBank/DDBJ databases">
        <title>Chromosome-level genome assembly of the bean flower thrips Megalurothrips usitatus.</title>
        <authorList>
            <person name="Ma L."/>
            <person name="Liu Q."/>
            <person name="Li H."/>
            <person name="Cai W."/>
        </authorList>
    </citation>
    <scope>NUCLEOTIDE SEQUENCE</scope>
    <source>
        <strain evidence="1">Cailab_2022a</strain>
    </source>
</reference>
<dbReference type="EMBL" id="JAPTSV010000013">
    <property type="protein sequence ID" value="KAJ1521128.1"/>
    <property type="molecule type" value="Genomic_DNA"/>
</dbReference>
<dbReference type="AlphaFoldDB" id="A0AAV7X5F8"/>
<gene>
    <name evidence="1" type="ORF">ONE63_002828</name>
</gene>
<keyword evidence="2" id="KW-1185">Reference proteome</keyword>
<name>A0AAV7X5F8_9NEOP</name>
<evidence type="ECO:0000313" key="1">
    <source>
        <dbReference type="EMBL" id="KAJ1521128.1"/>
    </source>
</evidence>
<dbReference type="Proteomes" id="UP001075354">
    <property type="component" value="Chromosome 13"/>
</dbReference>
<organism evidence="1 2">
    <name type="scientific">Megalurothrips usitatus</name>
    <name type="common">bean blossom thrips</name>
    <dbReference type="NCBI Taxonomy" id="439358"/>
    <lineage>
        <taxon>Eukaryota</taxon>
        <taxon>Metazoa</taxon>
        <taxon>Ecdysozoa</taxon>
        <taxon>Arthropoda</taxon>
        <taxon>Hexapoda</taxon>
        <taxon>Insecta</taxon>
        <taxon>Pterygota</taxon>
        <taxon>Neoptera</taxon>
        <taxon>Paraneoptera</taxon>
        <taxon>Thysanoptera</taxon>
        <taxon>Terebrantia</taxon>
        <taxon>Thripoidea</taxon>
        <taxon>Thripidae</taxon>
        <taxon>Megalurothrips</taxon>
    </lineage>
</organism>
<protein>
    <recommendedName>
        <fullName evidence="3">C2H2-type domain-containing protein</fullName>
    </recommendedName>
</protein>
<evidence type="ECO:0000313" key="2">
    <source>
        <dbReference type="Proteomes" id="UP001075354"/>
    </source>
</evidence>
<proteinExistence type="predicted"/>
<sequence length="158" mass="18147">MSLEVQDTTLSTIKCEIKTEELEVDEMDCIPCDGVAHTYREQMETPALTVTGECKHPIKQEFRSESRPDEVNVMSDPFNQHGNPLLMKTTPLSRMKCPGCSRSFWNDGPGLKNLSYHIISCHRQKRKVYMYSLRLKYAPPGVLRRLCNLKRTRRTGGL</sequence>
<evidence type="ECO:0008006" key="3">
    <source>
        <dbReference type="Google" id="ProtNLM"/>
    </source>
</evidence>